<organism evidence="3 4">
    <name type="scientific">Pueribacillus theae</name>
    <dbReference type="NCBI Taxonomy" id="2171751"/>
    <lineage>
        <taxon>Bacteria</taxon>
        <taxon>Bacillati</taxon>
        <taxon>Bacillota</taxon>
        <taxon>Bacilli</taxon>
        <taxon>Bacillales</taxon>
        <taxon>Bacillaceae</taxon>
        <taxon>Pueribacillus</taxon>
    </lineage>
</organism>
<dbReference type="PANTHER" id="PTHR30204:SF95">
    <property type="entry name" value="HTH-TYPE TRANSCRIPTIONAL REGULATOR CUER"/>
    <property type="match status" value="1"/>
</dbReference>
<dbReference type="AlphaFoldDB" id="A0A2U1K6T9"/>
<evidence type="ECO:0000313" key="3">
    <source>
        <dbReference type="EMBL" id="PWA13247.1"/>
    </source>
</evidence>
<protein>
    <submittedName>
        <fullName evidence="3">MerR family transcriptional regulator</fullName>
    </submittedName>
</protein>
<evidence type="ECO:0000256" key="1">
    <source>
        <dbReference type="ARBA" id="ARBA00023125"/>
    </source>
</evidence>
<dbReference type="PROSITE" id="PS50937">
    <property type="entry name" value="HTH_MERR_2"/>
    <property type="match status" value="1"/>
</dbReference>
<keyword evidence="1" id="KW-0238">DNA-binding</keyword>
<dbReference type="InterPro" id="IPR000551">
    <property type="entry name" value="MerR-type_HTH_dom"/>
</dbReference>
<evidence type="ECO:0000259" key="2">
    <source>
        <dbReference type="PROSITE" id="PS50937"/>
    </source>
</evidence>
<accession>A0A2U1K6T9</accession>
<sequence>MLTEWGVCVGKFYRIGELADKANVSKRTIDYYTRIGLLKPIRSHSNYRFYEEDSIRILKLVEHYQKLNMPLDEIKNTIELLQSNGTLDCNEVTRHTEQIKEVMEFLEFEIKEIKPMLESLTRNQREKIMKSLSPQSTSLLHALLLLKG</sequence>
<dbReference type="InterPro" id="IPR047057">
    <property type="entry name" value="MerR_fam"/>
</dbReference>
<dbReference type="GO" id="GO:0003677">
    <property type="term" value="F:DNA binding"/>
    <property type="evidence" value="ECO:0007669"/>
    <property type="project" value="UniProtKB-KW"/>
</dbReference>
<proteinExistence type="predicted"/>
<comment type="caution">
    <text evidence="3">The sequence shown here is derived from an EMBL/GenBank/DDBJ whole genome shotgun (WGS) entry which is preliminary data.</text>
</comment>
<keyword evidence="4" id="KW-1185">Reference proteome</keyword>
<dbReference type="Proteomes" id="UP000245998">
    <property type="component" value="Unassembled WGS sequence"/>
</dbReference>
<gene>
    <name evidence="3" type="ORF">DCC39_02030</name>
</gene>
<dbReference type="Gene3D" id="1.10.1660.10">
    <property type="match status" value="1"/>
</dbReference>
<evidence type="ECO:0000313" key="4">
    <source>
        <dbReference type="Proteomes" id="UP000245998"/>
    </source>
</evidence>
<dbReference type="RefSeq" id="WP_116553208.1">
    <property type="nucleotide sequence ID" value="NZ_QCZG01000002.1"/>
</dbReference>
<dbReference type="Pfam" id="PF13411">
    <property type="entry name" value="MerR_1"/>
    <property type="match status" value="1"/>
</dbReference>
<dbReference type="PRINTS" id="PR00040">
    <property type="entry name" value="HTHMERR"/>
</dbReference>
<dbReference type="SMART" id="SM00422">
    <property type="entry name" value="HTH_MERR"/>
    <property type="match status" value="1"/>
</dbReference>
<dbReference type="GO" id="GO:0003700">
    <property type="term" value="F:DNA-binding transcription factor activity"/>
    <property type="evidence" value="ECO:0007669"/>
    <property type="project" value="InterPro"/>
</dbReference>
<reference evidence="3 4" key="1">
    <citation type="submission" date="2018-04" db="EMBL/GenBank/DDBJ databases">
        <title>Camelliibacillus theae gen. nov., sp. nov., isolated from Pu'er tea.</title>
        <authorList>
            <person name="Niu L."/>
        </authorList>
    </citation>
    <scope>NUCLEOTIDE SEQUENCE [LARGE SCALE GENOMIC DNA]</scope>
    <source>
        <strain evidence="3 4">T8</strain>
    </source>
</reference>
<dbReference type="InterPro" id="IPR009061">
    <property type="entry name" value="DNA-bd_dom_put_sf"/>
</dbReference>
<dbReference type="OrthoDB" id="166060at2"/>
<dbReference type="EMBL" id="QCZG01000002">
    <property type="protein sequence ID" value="PWA13247.1"/>
    <property type="molecule type" value="Genomic_DNA"/>
</dbReference>
<name>A0A2U1K6T9_9BACI</name>
<feature type="domain" description="HTH merR-type" evidence="2">
    <location>
        <begin position="12"/>
        <end position="80"/>
    </location>
</feature>
<dbReference type="SUPFAM" id="SSF46955">
    <property type="entry name" value="Putative DNA-binding domain"/>
    <property type="match status" value="1"/>
</dbReference>
<dbReference type="PANTHER" id="PTHR30204">
    <property type="entry name" value="REDOX-CYCLING DRUG-SENSING TRANSCRIPTIONAL ACTIVATOR SOXR"/>
    <property type="match status" value="1"/>
</dbReference>